<name>A0AB38YBX8_9GAMM</name>
<gene>
    <name evidence="9" type="primary">holB</name>
    <name evidence="9" type="ORF">NFC81_07935</name>
</gene>
<evidence type="ECO:0000256" key="6">
    <source>
        <dbReference type="ARBA" id="ARBA00022932"/>
    </source>
</evidence>
<accession>A0AB38YBX8</accession>
<dbReference type="GO" id="GO:0009360">
    <property type="term" value="C:DNA polymerase III complex"/>
    <property type="evidence" value="ECO:0007669"/>
    <property type="project" value="InterPro"/>
</dbReference>
<dbReference type="Pfam" id="PF13177">
    <property type="entry name" value="DNA_pol3_delta2"/>
    <property type="match status" value="1"/>
</dbReference>
<dbReference type="GO" id="GO:0003887">
    <property type="term" value="F:DNA-directed DNA polymerase activity"/>
    <property type="evidence" value="ECO:0007669"/>
    <property type="project" value="UniProtKB-KW"/>
</dbReference>
<dbReference type="NCBIfam" id="TIGR00678">
    <property type="entry name" value="holB"/>
    <property type="match status" value="1"/>
</dbReference>
<dbReference type="GO" id="GO:0003677">
    <property type="term" value="F:DNA binding"/>
    <property type="evidence" value="ECO:0007669"/>
    <property type="project" value="InterPro"/>
</dbReference>
<dbReference type="InterPro" id="IPR027417">
    <property type="entry name" value="P-loop_NTPase"/>
</dbReference>
<dbReference type="InterPro" id="IPR015199">
    <property type="entry name" value="DNA_pol_III_delta_C"/>
</dbReference>
<evidence type="ECO:0000256" key="1">
    <source>
        <dbReference type="ARBA" id="ARBA00012417"/>
    </source>
</evidence>
<feature type="domain" description="DNA polymerase III delta subunit C-terminal" evidence="8">
    <location>
        <begin position="231"/>
        <end position="320"/>
    </location>
</feature>
<evidence type="ECO:0000256" key="2">
    <source>
        <dbReference type="ARBA" id="ARBA00014363"/>
    </source>
</evidence>
<dbReference type="Pfam" id="PF09115">
    <property type="entry name" value="DNApol3-delta_C"/>
    <property type="match status" value="1"/>
</dbReference>
<proteinExistence type="predicted"/>
<evidence type="ECO:0000256" key="3">
    <source>
        <dbReference type="ARBA" id="ARBA00022679"/>
    </source>
</evidence>
<dbReference type="SUPFAM" id="SSF52540">
    <property type="entry name" value="P-loop containing nucleoside triphosphate hydrolases"/>
    <property type="match status" value="1"/>
</dbReference>
<keyword evidence="5" id="KW-0235">DNA replication</keyword>
<dbReference type="Gene3D" id="3.40.50.300">
    <property type="entry name" value="P-loop containing nucleotide triphosphate hydrolases"/>
    <property type="match status" value="1"/>
</dbReference>
<dbReference type="InterPro" id="IPR050238">
    <property type="entry name" value="DNA_Rep/Repair_Clamp_Loader"/>
</dbReference>
<organism evidence="9">
    <name type="scientific">Salinispirillum sp. LH 10-3-1</name>
    <dbReference type="NCBI Taxonomy" id="2952525"/>
    <lineage>
        <taxon>Bacteria</taxon>
        <taxon>Pseudomonadati</taxon>
        <taxon>Pseudomonadota</taxon>
        <taxon>Gammaproteobacteria</taxon>
        <taxon>Oceanospirillales</taxon>
        <taxon>Saccharospirillaceae</taxon>
        <taxon>Salinispirillum</taxon>
    </lineage>
</organism>
<dbReference type="GO" id="GO:0006261">
    <property type="term" value="P:DNA-templated DNA replication"/>
    <property type="evidence" value="ECO:0007669"/>
    <property type="project" value="TreeGrafter"/>
</dbReference>
<dbReference type="EC" id="2.7.7.7" evidence="1"/>
<dbReference type="PANTHER" id="PTHR11669">
    <property type="entry name" value="REPLICATION FACTOR C / DNA POLYMERASE III GAMMA-TAU SUBUNIT"/>
    <property type="match status" value="1"/>
</dbReference>
<evidence type="ECO:0000256" key="4">
    <source>
        <dbReference type="ARBA" id="ARBA00022695"/>
    </source>
</evidence>
<comment type="catalytic activity">
    <reaction evidence="7">
        <text>DNA(n) + a 2'-deoxyribonucleoside 5'-triphosphate = DNA(n+1) + diphosphate</text>
        <dbReference type="Rhea" id="RHEA:22508"/>
        <dbReference type="Rhea" id="RHEA-COMP:17339"/>
        <dbReference type="Rhea" id="RHEA-COMP:17340"/>
        <dbReference type="ChEBI" id="CHEBI:33019"/>
        <dbReference type="ChEBI" id="CHEBI:61560"/>
        <dbReference type="ChEBI" id="CHEBI:173112"/>
        <dbReference type="EC" id="2.7.7.7"/>
    </reaction>
</comment>
<dbReference type="AlphaFoldDB" id="A0AB38YBX8"/>
<evidence type="ECO:0000259" key="8">
    <source>
        <dbReference type="Pfam" id="PF09115"/>
    </source>
</evidence>
<reference evidence="9" key="1">
    <citation type="submission" date="2022-07" db="EMBL/GenBank/DDBJ databases">
        <title>Complete genome sequence of Salinispirillum sp. LH10-3-1 capable of multiple carbohydrate inversion isolated from a soda lake.</title>
        <authorList>
            <person name="Liu J."/>
            <person name="Zhai Y."/>
            <person name="Zhang H."/>
            <person name="Yang H."/>
            <person name="Qu J."/>
            <person name="Li J."/>
        </authorList>
    </citation>
    <scope>NUCLEOTIDE SEQUENCE</scope>
    <source>
        <strain evidence="9">LH 10-3-1</strain>
    </source>
</reference>
<dbReference type="EMBL" id="CP101717">
    <property type="protein sequence ID" value="WLD56667.1"/>
    <property type="molecule type" value="Genomic_DNA"/>
</dbReference>
<dbReference type="RefSeq" id="WP_304993950.1">
    <property type="nucleotide sequence ID" value="NZ_CP101717.1"/>
</dbReference>
<evidence type="ECO:0000313" key="9">
    <source>
        <dbReference type="EMBL" id="WLD56667.1"/>
    </source>
</evidence>
<evidence type="ECO:0000256" key="5">
    <source>
        <dbReference type="ARBA" id="ARBA00022705"/>
    </source>
</evidence>
<protein>
    <recommendedName>
        <fullName evidence="2">DNA polymerase III subunit delta'</fullName>
        <ecNumber evidence="1">2.7.7.7</ecNumber>
    </recommendedName>
</protein>
<dbReference type="PANTHER" id="PTHR11669:SF8">
    <property type="entry name" value="DNA POLYMERASE III SUBUNIT DELTA"/>
    <property type="match status" value="1"/>
</dbReference>
<keyword evidence="6" id="KW-0239">DNA-directed DNA polymerase</keyword>
<keyword evidence="3 9" id="KW-0808">Transferase</keyword>
<sequence>MALLPWLRPAAETVRSLDAQARLPHALLVAGGTGIGMEQLLGWFEAYALCTHAGQRPCGQCQSCVLHKAGNHPDQLRLQPEGKAMQIKVDAVRQLVLFAQGTAQLGQRKVIVLEAAERMNTASANALLKVLEEPPSGTLILLQAEDASGMLPTIRSRVQKLAFKPPAAEEALAWLEGQGVPSDDAGLLLSLHRYEPCAALTAFNEGYLAARRPWLDALRHQVRSPSVSTGALDSLVSTDSEVLLRAWLSWVGDIIRVVQTGSVQWVVNLDYRDDMTELAQQFPDARTWVRLYDALQDVMQSAQGDNNLNWQLLLESFWLRIPAIVKRNG</sequence>
<dbReference type="GO" id="GO:0008408">
    <property type="term" value="F:3'-5' exonuclease activity"/>
    <property type="evidence" value="ECO:0007669"/>
    <property type="project" value="InterPro"/>
</dbReference>
<dbReference type="InterPro" id="IPR004622">
    <property type="entry name" value="DNA_pol_HolB"/>
</dbReference>
<evidence type="ECO:0000256" key="7">
    <source>
        <dbReference type="ARBA" id="ARBA00049244"/>
    </source>
</evidence>
<keyword evidence="4 9" id="KW-0548">Nucleotidyltransferase</keyword>